<name>A0AAV4IIJ6_9GAST</name>
<dbReference type="Proteomes" id="UP000762676">
    <property type="component" value="Unassembled WGS sequence"/>
</dbReference>
<dbReference type="PANTHER" id="PTHR46276">
    <property type="entry name" value="E3 UBIQUITIN-PROTEIN LIGASE UBR5"/>
    <property type="match status" value="1"/>
</dbReference>
<dbReference type="PANTHER" id="PTHR46276:SF1">
    <property type="entry name" value="E3 UBIQUITIN-PROTEIN LIGASE UBR5"/>
    <property type="match status" value="1"/>
</dbReference>
<dbReference type="SMART" id="SM00119">
    <property type="entry name" value="HECTc"/>
    <property type="match status" value="1"/>
</dbReference>
<dbReference type="AlphaFoldDB" id="A0AAV4IIJ6"/>
<dbReference type="FunFam" id="3.30.2160.10:FF:000006">
    <property type="entry name" value="E3 ubiquitin-protein ligase UBR5 isoform X2"/>
    <property type="match status" value="1"/>
</dbReference>
<keyword evidence="6" id="KW-1185">Reference proteome</keyword>
<evidence type="ECO:0000259" key="4">
    <source>
        <dbReference type="PROSITE" id="PS50237"/>
    </source>
</evidence>
<evidence type="ECO:0000256" key="1">
    <source>
        <dbReference type="ARBA" id="ARBA00022786"/>
    </source>
</evidence>
<dbReference type="GO" id="GO:0090263">
    <property type="term" value="P:positive regulation of canonical Wnt signaling pathway"/>
    <property type="evidence" value="ECO:0007669"/>
    <property type="project" value="TreeGrafter"/>
</dbReference>
<proteinExistence type="predicted"/>
<dbReference type="GO" id="GO:0005634">
    <property type="term" value="C:nucleus"/>
    <property type="evidence" value="ECO:0007669"/>
    <property type="project" value="TreeGrafter"/>
</dbReference>
<reference evidence="5 6" key="1">
    <citation type="journal article" date="2021" name="Elife">
        <title>Chloroplast acquisition without the gene transfer in kleptoplastic sea slugs, Plakobranchus ocellatus.</title>
        <authorList>
            <person name="Maeda T."/>
            <person name="Takahashi S."/>
            <person name="Yoshida T."/>
            <person name="Shimamura S."/>
            <person name="Takaki Y."/>
            <person name="Nagai Y."/>
            <person name="Toyoda A."/>
            <person name="Suzuki Y."/>
            <person name="Arimoto A."/>
            <person name="Ishii H."/>
            <person name="Satoh N."/>
            <person name="Nishiyama T."/>
            <person name="Hasebe M."/>
            <person name="Maruyama T."/>
            <person name="Minagawa J."/>
            <person name="Obokata J."/>
            <person name="Shigenobu S."/>
        </authorList>
    </citation>
    <scope>NUCLEOTIDE SEQUENCE [LARGE SCALE GENOMIC DNA]</scope>
</reference>
<evidence type="ECO:0000313" key="6">
    <source>
        <dbReference type="Proteomes" id="UP000762676"/>
    </source>
</evidence>
<dbReference type="SUPFAM" id="SSF56204">
    <property type="entry name" value="Hect, E3 ligase catalytic domain"/>
    <property type="match status" value="1"/>
</dbReference>
<protein>
    <submittedName>
        <fullName evidence="5">E3 ubiquitin-protein ligase UBR5</fullName>
    </submittedName>
</protein>
<organism evidence="5 6">
    <name type="scientific">Elysia marginata</name>
    <dbReference type="NCBI Taxonomy" id="1093978"/>
    <lineage>
        <taxon>Eukaryota</taxon>
        <taxon>Metazoa</taxon>
        <taxon>Spiralia</taxon>
        <taxon>Lophotrochozoa</taxon>
        <taxon>Mollusca</taxon>
        <taxon>Gastropoda</taxon>
        <taxon>Heterobranchia</taxon>
        <taxon>Euthyneura</taxon>
        <taxon>Panpulmonata</taxon>
        <taxon>Sacoglossa</taxon>
        <taxon>Placobranchoidea</taxon>
        <taxon>Plakobranchidae</taxon>
        <taxon>Elysia</taxon>
    </lineage>
</organism>
<dbReference type="GO" id="GO:0034450">
    <property type="term" value="F:ubiquitin-ubiquitin ligase activity"/>
    <property type="evidence" value="ECO:0007669"/>
    <property type="project" value="TreeGrafter"/>
</dbReference>
<evidence type="ECO:0000256" key="2">
    <source>
        <dbReference type="PROSITE-ProRule" id="PRU00104"/>
    </source>
</evidence>
<comment type="caution">
    <text evidence="5">The sequence shown here is derived from an EMBL/GenBank/DDBJ whole genome shotgun (WGS) entry which is preliminary data.</text>
</comment>
<feature type="compositionally biased region" description="Basic and acidic residues" evidence="3">
    <location>
        <begin position="1"/>
        <end position="22"/>
    </location>
</feature>
<keyword evidence="1 2" id="KW-0833">Ubl conjugation pathway</keyword>
<dbReference type="GO" id="GO:0005737">
    <property type="term" value="C:cytoplasm"/>
    <property type="evidence" value="ECO:0007669"/>
    <property type="project" value="TreeGrafter"/>
</dbReference>
<feature type="region of interest" description="Disordered" evidence="3">
    <location>
        <begin position="1"/>
        <end position="70"/>
    </location>
</feature>
<sequence length="349" mass="39169">MRERQRSSIRQRSRDREMRRTLSYDAPPFYMPSDAPGGSGGGAGSSSASGGAGGGGSSGPDTSGEGAGEERISQYRRQLGERLYPKVRALRPNEICPLFLNRHVLKCILDRRIGWHDLAFMDPVMYESLRSLVEEAETKDANLIFTALDLTFCVELCAEEGGEQVELYPDGAQIEVTAQNVHNYVRKYAEHRMLVVAQKALWNLRLGVFDVIPSNSLDGLTAEDLRLLLNGVGDINVQTLISYTSFNDESGENNERVQRFKRWFWAVVEKMNNFERQDLVYFWTSSPVLPASEEGFQPMPTITIRPADDDHLPTANTCISRLYIPLYSTKAILRTKLLMAITTKAFGFV</sequence>
<dbReference type="Gene3D" id="3.30.2410.10">
    <property type="entry name" value="Hect, E3 ligase catalytic domain"/>
    <property type="match status" value="1"/>
</dbReference>
<dbReference type="FunFam" id="3.30.2410.10:FF:000008">
    <property type="entry name" value="Putative E3 ubiquitin-protein ligase UBR5"/>
    <property type="match status" value="1"/>
</dbReference>
<dbReference type="Pfam" id="PF00632">
    <property type="entry name" value="HECT"/>
    <property type="match status" value="1"/>
</dbReference>
<evidence type="ECO:0000313" key="5">
    <source>
        <dbReference type="EMBL" id="GFS08977.1"/>
    </source>
</evidence>
<gene>
    <name evidence="5" type="ORF">ElyMa_001287200</name>
</gene>
<feature type="domain" description="HECT" evidence="4">
    <location>
        <begin position="88"/>
        <end position="349"/>
    </location>
</feature>
<dbReference type="EMBL" id="BMAT01002551">
    <property type="protein sequence ID" value="GFS08977.1"/>
    <property type="molecule type" value="Genomic_DNA"/>
</dbReference>
<dbReference type="PROSITE" id="PS50237">
    <property type="entry name" value="HECT"/>
    <property type="match status" value="1"/>
</dbReference>
<dbReference type="InterPro" id="IPR035983">
    <property type="entry name" value="Hect_E3_ubiquitin_ligase"/>
</dbReference>
<dbReference type="GO" id="GO:0000209">
    <property type="term" value="P:protein polyubiquitination"/>
    <property type="evidence" value="ECO:0007669"/>
    <property type="project" value="TreeGrafter"/>
</dbReference>
<accession>A0AAV4IIJ6</accession>
<feature type="active site" description="Glycyl thioester intermediate" evidence="2">
    <location>
        <position position="318"/>
    </location>
</feature>
<dbReference type="InterPro" id="IPR000569">
    <property type="entry name" value="HECT_dom"/>
</dbReference>
<dbReference type="Gene3D" id="3.30.2160.10">
    <property type="entry name" value="Hect, E3 ligase catalytic domain"/>
    <property type="match status" value="1"/>
</dbReference>
<feature type="compositionally biased region" description="Gly residues" evidence="3">
    <location>
        <begin position="37"/>
        <end position="58"/>
    </location>
</feature>
<evidence type="ECO:0000256" key="3">
    <source>
        <dbReference type="SAM" id="MobiDB-lite"/>
    </source>
</evidence>